<dbReference type="Proteomes" id="UP001074446">
    <property type="component" value="Unassembled WGS sequence"/>
</dbReference>
<organism evidence="3">
    <name type="scientific">Methanobacterium veterum</name>
    <dbReference type="NCBI Taxonomy" id="408577"/>
    <lineage>
        <taxon>Archaea</taxon>
        <taxon>Methanobacteriati</taxon>
        <taxon>Methanobacteriota</taxon>
        <taxon>Methanomada group</taxon>
        <taxon>Methanobacteria</taxon>
        <taxon>Methanobacteriales</taxon>
        <taxon>Methanobacteriaceae</taxon>
        <taxon>Methanobacterium</taxon>
    </lineage>
</organism>
<keyword evidence="4" id="KW-1185">Reference proteome</keyword>
<reference evidence="3" key="1">
    <citation type="submission" date="2022-12" db="EMBL/GenBank/DDBJ databases">
        <title>Reclassification of two methanogenic archaea species isolated from the Kolyma lowland permafrost.</title>
        <authorList>
            <person name="Trubitsyn V.E."/>
            <person name="Rivkina E.M."/>
            <person name="Shcherbakova V.A."/>
        </authorList>
    </citation>
    <scope>NUCLEOTIDE SEQUENCE</scope>
    <source>
        <strain evidence="2">M2</strain>
        <strain evidence="3">MK4</strain>
    </source>
</reference>
<accession>A0A9E5A3A8</accession>
<gene>
    <name evidence="3" type="ORF">O3H35_04160</name>
    <name evidence="2" type="ORF">O3H54_10495</name>
</gene>
<proteinExistence type="predicted"/>
<feature type="region of interest" description="Disordered" evidence="1">
    <location>
        <begin position="57"/>
        <end position="85"/>
    </location>
</feature>
<evidence type="ECO:0000256" key="1">
    <source>
        <dbReference type="SAM" id="MobiDB-lite"/>
    </source>
</evidence>
<dbReference type="EMBL" id="JAPVES010000029">
    <property type="protein sequence ID" value="MCZ3371816.1"/>
    <property type="molecule type" value="Genomic_DNA"/>
</dbReference>
<dbReference type="RefSeq" id="WP_052376082.1">
    <property type="nucleotide sequence ID" value="NZ_JAPVER010000020.1"/>
</dbReference>
<evidence type="ECO:0000313" key="4">
    <source>
        <dbReference type="Proteomes" id="UP001068021"/>
    </source>
</evidence>
<dbReference type="EMBL" id="JAPVER010000020">
    <property type="protein sequence ID" value="MCZ3366308.1"/>
    <property type="molecule type" value="Genomic_DNA"/>
</dbReference>
<protein>
    <submittedName>
        <fullName evidence="3">Uncharacterized protein</fullName>
    </submittedName>
</protein>
<sequence length="148" mass="15732">MVAIKGKILFLVSVLVITSITVAAYPVISANSQLGQPNQSNLGNSTNNNHKISSINKISNRGLHQSNFNVKSSIPKKYTSPKVKSSKSRLIAQKYIKEHNAVAGKPERYKIGGKCTDVVPVLLKGKRVGEINIDPKTGKNVGGAGGAP</sequence>
<feature type="compositionally biased region" description="Polar residues" evidence="1">
    <location>
        <begin position="62"/>
        <end position="72"/>
    </location>
</feature>
<dbReference type="Proteomes" id="UP001068021">
    <property type="component" value="Unassembled WGS sequence"/>
</dbReference>
<evidence type="ECO:0000313" key="2">
    <source>
        <dbReference type="EMBL" id="MCZ3366308.1"/>
    </source>
</evidence>
<evidence type="ECO:0000313" key="3">
    <source>
        <dbReference type="EMBL" id="MCZ3371816.1"/>
    </source>
</evidence>
<comment type="caution">
    <text evidence="3">The sequence shown here is derived from an EMBL/GenBank/DDBJ whole genome shotgun (WGS) entry which is preliminary data.</text>
</comment>
<name>A0A9E5A3A8_9EURY</name>
<dbReference type="AlphaFoldDB" id="A0A9E5A3A8"/>